<protein>
    <submittedName>
        <fullName evidence="5">Pyrimidine reductase family protein</fullName>
    </submittedName>
</protein>
<evidence type="ECO:0000313" key="5">
    <source>
        <dbReference type="EMBL" id="WZP17454.1"/>
    </source>
</evidence>
<dbReference type="Pfam" id="PF01872">
    <property type="entry name" value="RibD_C"/>
    <property type="match status" value="1"/>
</dbReference>
<reference evidence="5 6" key="1">
    <citation type="submission" date="2024-04" db="EMBL/GenBank/DDBJ databases">
        <title>Arthrobacter sp. from Plains bison fecal sample.</title>
        <authorList>
            <person name="Ruzzini A."/>
        </authorList>
    </citation>
    <scope>NUCLEOTIDE SEQUENCE [LARGE SCALE GENOMIC DNA]</scope>
    <source>
        <strain evidence="5 6">EINP1</strain>
    </source>
</reference>
<accession>A0ABZ3A211</accession>
<evidence type="ECO:0000259" key="4">
    <source>
        <dbReference type="Pfam" id="PF01872"/>
    </source>
</evidence>
<dbReference type="InterPro" id="IPR024072">
    <property type="entry name" value="DHFR-like_dom_sf"/>
</dbReference>
<keyword evidence="3" id="KW-0560">Oxidoreductase</keyword>
<dbReference type="SUPFAM" id="SSF53597">
    <property type="entry name" value="Dihydrofolate reductase-like"/>
    <property type="match status" value="1"/>
</dbReference>
<feature type="domain" description="Bacterial bifunctional deaminase-reductase C-terminal" evidence="4">
    <location>
        <begin position="42"/>
        <end position="248"/>
    </location>
</feature>
<dbReference type="Proteomes" id="UP001448858">
    <property type="component" value="Chromosome"/>
</dbReference>
<evidence type="ECO:0000313" key="6">
    <source>
        <dbReference type="Proteomes" id="UP001448858"/>
    </source>
</evidence>
<gene>
    <name evidence="5" type="ORF">AAE021_07820</name>
</gene>
<dbReference type="EMBL" id="CP151657">
    <property type="protein sequence ID" value="WZP17454.1"/>
    <property type="molecule type" value="Genomic_DNA"/>
</dbReference>
<evidence type="ECO:0000256" key="1">
    <source>
        <dbReference type="ARBA" id="ARBA00005104"/>
    </source>
</evidence>
<dbReference type="InterPro" id="IPR050765">
    <property type="entry name" value="Riboflavin_Biosynth_HTPR"/>
</dbReference>
<sequence length="263" mass="26716">MSAPAAAAITVAGTAAGLSDDELLAAYAWDFPSGRADGPLFRFNFVASVDGAAALDGRSGGLGDGADSRVFALLRQTADVILVGAGTVRAEGYSGELLAPDSQSWRGARGMTAHPGLAIVSGSLDLAPDSALFREAPVRPLLLTAATAPAGRRAALERVADVVVAGEPTVEPDQVARALAGRGFLRVLCEGGPQLLGSFQAADLVDELCLTVSPLLTAGTATRITAGTPEMTPHRMELVHVLRGGDTLLLRYGRAGAGTTGSS</sequence>
<proteinExistence type="predicted"/>
<dbReference type="PANTHER" id="PTHR38011">
    <property type="entry name" value="DIHYDROFOLATE REDUCTASE FAMILY PROTEIN (AFU_ORTHOLOGUE AFUA_8G06820)"/>
    <property type="match status" value="1"/>
</dbReference>
<comment type="pathway">
    <text evidence="1">Cofactor biosynthesis; riboflavin biosynthesis.</text>
</comment>
<evidence type="ECO:0000256" key="3">
    <source>
        <dbReference type="ARBA" id="ARBA00023002"/>
    </source>
</evidence>
<dbReference type="RefSeq" id="WP_342025049.1">
    <property type="nucleotide sequence ID" value="NZ_CP151657.1"/>
</dbReference>
<keyword evidence="6" id="KW-1185">Reference proteome</keyword>
<dbReference type="InterPro" id="IPR002734">
    <property type="entry name" value="RibDG_C"/>
</dbReference>
<dbReference type="Gene3D" id="3.40.430.10">
    <property type="entry name" value="Dihydrofolate Reductase, subunit A"/>
    <property type="match status" value="1"/>
</dbReference>
<organism evidence="5 6">
    <name type="scientific">Arthrobacter citreus</name>
    <dbReference type="NCBI Taxonomy" id="1670"/>
    <lineage>
        <taxon>Bacteria</taxon>
        <taxon>Bacillati</taxon>
        <taxon>Actinomycetota</taxon>
        <taxon>Actinomycetes</taxon>
        <taxon>Micrococcales</taxon>
        <taxon>Micrococcaceae</taxon>
        <taxon>Arthrobacter</taxon>
    </lineage>
</organism>
<dbReference type="PANTHER" id="PTHR38011:SF7">
    <property type="entry name" value="2,5-DIAMINO-6-RIBOSYLAMINO-4(3H)-PYRIMIDINONE 5'-PHOSPHATE REDUCTASE"/>
    <property type="match status" value="1"/>
</dbReference>
<name>A0ABZ3A211_9MICC</name>
<evidence type="ECO:0000256" key="2">
    <source>
        <dbReference type="ARBA" id="ARBA00022857"/>
    </source>
</evidence>
<keyword evidence="2" id="KW-0521">NADP</keyword>